<reference evidence="1" key="1">
    <citation type="journal article" date="2014" name="PLoS ONE">
        <title>Transcriptome-Based Identification of ABC Transporters in the Western Tarnished Plant Bug Lygus hesperus.</title>
        <authorList>
            <person name="Hull J.J."/>
            <person name="Chaney K."/>
            <person name="Geib S.M."/>
            <person name="Fabrick J.A."/>
            <person name="Brent C.S."/>
            <person name="Walsh D."/>
            <person name="Lavine L.C."/>
        </authorList>
    </citation>
    <scope>NUCLEOTIDE SEQUENCE</scope>
</reference>
<dbReference type="PANTHER" id="PTHR22954:SF3">
    <property type="entry name" value="PROTEIN CBG08539"/>
    <property type="match status" value="1"/>
</dbReference>
<dbReference type="AlphaFoldDB" id="A0A0A9YNI3"/>
<organism evidence="1">
    <name type="scientific">Lygus hesperus</name>
    <name type="common">Western plant bug</name>
    <dbReference type="NCBI Taxonomy" id="30085"/>
    <lineage>
        <taxon>Eukaryota</taxon>
        <taxon>Metazoa</taxon>
        <taxon>Ecdysozoa</taxon>
        <taxon>Arthropoda</taxon>
        <taxon>Hexapoda</taxon>
        <taxon>Insecta</taxon>
        <taxon>Pterygota</taxon>
        <taxon>Neoptera</taxon>
        <taxon>Paraneoptera</taxon>
        <taxon>Hemiptera</taxon>
        <taxon>Heteroptera</taxon>
        <taxon>Panheteroptera</taxon>
        <taxon>Cimicomorpha</taxon>
        <taxon>Miridae</taxon>
        <taxon>Mirini</taxon>
        <taxon>Lygus</taxon>
    </lineage>
</organism>
<proteinExistence type="predicted"/>
<name>A0A0A9YNI3_LYGHE</name>
<evidence type="ECO:0000313" key="1">
    <source>
        <dbReference type="EMBL" id="JAG31080.1"/>
    </source>
</evidence>
<dbReference type="Pfam" id="PF03564">
    <property type="entry name" value="DUF1759"/>
    <property type="match status" value="1"/>
</dbReference>
<protein>
    <submittedName>
        <fullName evidence="1">Annexin A11</fullName>
    </submittedName>
</protein>
<dbReference type="InterPro" id="IPR005312">
    <property type="entry name" value="DUF1759"/>
</dbReference>
<accession>A0A0A9YNI3</accession>
<feature type="non-terminal residue" evidence="1">
    <location>
        <position position="305"/>
    </location>
</feature>
<dbReference type="EMBL" id="GBHO01012524">
    <property type="protein sequence ID" value="JAG31080.1"/>
    <property type="molecule type" value="Transcribed_RNA"/>
</dbReference>
<gene>
    <name evidence="1" type="primary">ANXA11_0</name>
    <name evidence="1" type="ORF">CM83_4985</name>
</gene>
<reference evidence="1" key="2">
    <citation type="submission" date="2014-07" db="EMBL/GenBank/DDBJ databases">
        <authorList>
            <person name="Hull J."/>
        </authorList>
    </citation>
    <scope>NUCLEOTIDE SEQUENCE</scope>
</reference>
<sequence length="305" mass="35300">METEKRRRGLRAIFTKDANILNVLLEKADSTLVDINARFKVLTGRFEKLGEADELVVQDILEDASKDDKVLLQEYETIGEYEFNYFQLKEKVEQRNEENAAATTVQNAEKEPTTIYQNSSHSLPYSLRPQGLAKKFDGNVGGWIGFWTQFSKYHDDPKMPIEDKFDFLLHSLKLDSPAHKLVEGFPFSRENYAKAIDLLKSRFGKDEFLIEYYVRQLLELVLTKSESRPVSELYDQLETQLRALDSLGVIKEKYAAMLFPLVESAMPENVFRIWERHRIDKKASITNPDDCLNTLLDFLKVEVEG</sequence>
<dbReference type="PANTHER" id="PTHR22954">
    <property type="entry name" value="RETROVIRAL PROTEASE-RELATED"/>
    <property type="match status" value="1"/>
</dbReference>